<dbReference type="STRING" id="44933.SAMN05660971_03795"/>
<organism evidence="1 2">
    <name type="scientific">Halomonas cupida</name>
    <dbReference type="NCBI Taxonomy" id="44933"/>
    <lineage>
        <taxon>Bacteria</taxon>
        <taxon>Pseudomonadati</taxon>
        <taxon>Pseudomonadota</taxon>
        <taxon>Gammaproteobacteria</taxon>
        <taxon>Oceanospirillales</taxon>
        <taxon>Halomonadaceae</taxon>
        <taxon>Halomonas</taxon>
    </lineage>
</organism>
<sequence length="109" mass="12006">MHKRKSSLTLLAFAASMACWYGVLGQCFCYQKGSSRLCQASFGGSIQPETRRDAKKLSFWRTFLLNAVSVGTGNTRDGSRKQCCSGLLNRSLRSMDNPGAFFLVRASLP</sequence>
<name>A0A1M7LCA8_9GAMM</name>
<proteinExistence type="predicted"/>
<reference evidence="1 2" key="1">
    <citation type="submission" date="2016-11" db="EMBL/GenBank/DDBJ databases">
        <authorList>
            <person name="Jaros S."/>
            <person name="Januszkiewicz K."/>
            <person name="Wedrychowicz H."/>
        </authorList>
    </citation>
    <scope>NUCLEOTIDE SEQUENCE [LARGE SCALE GENOMIC DNA]</scope>
    <source>
        <strain evidence="1 2">DSM 4740</strain>
    </source>
</reference>
<accession>A0A1M7LCA8</accession>
<evidence type="ECO:0000313" key="1">
    <source>
        <dbReference type="EMBL" id="SHM75635.1"/>
    </source>
</evidence>
<protein>
    <submittedName>
        <fullName evidence="1">Uncharacterized protein</fullName>
    </submittedName>
</protein>
<gene>
    <name evidence="1" type="ORF">SAMN05660971_03795</name>
</gene>
<dbReference type="EMBL" id="FRCA01000012">
    <property type="protein sequence ID" value="SHM75635.1"/>
    <property type="molecule type" value="Genomic_DNA"/>
</dbReference>
<evidence type="ECO:0000313" key="2">
    <source>
        <dbReference type="Proteomes" id="UP000184123"/>
    </source>
</evidence>
<dbReference type="Proteomes" id="UP000184123">
    <property type="component" value="Unassembled WGS sequence"/>
</dbReference>
<dbReference type="PROSITE" id="PS51257">
    <property type="entry name" value="PROKAR_LIPOPROTEIN"/>
    <property type="match status" value="1"/>
</dbReference>
<dbReference type="AlphaFoldDB" id="A0A1M7LCA8"/>